<organism evidence="2 3">
    <name type="scientific">Bacteroides caccae</name>
    <dbReference type="NCBI Taxonomy" id="47678"/>
    <lineage>
        <taxon>Bacteria</taxon>
        <taxon>Pseudomonadati</taxon>
        <taxon>Bacteroidota</taxon>
        <taxon>Bacteroidia</taxon>
        <taxon>Bacteroidales</taxon>
        <taxon>Bacteroidaceae</taxon>
        <taxon>Bacteroides</taxon>
    </lineage>
</organism>
<accession>A0A174WER8</accession>
<dbReference type="PANTHER" id="PTHR34585:SF22">
    <property type="entry name" value="HELIX-TURN-HELIX DOMAIN-CONTAINING PROTEIN"/>
    <property type="match status" value="1"/>
</dbReference>
<protein>
    <submittedName>
        <fullName evidence="2">DNA binding domain, excisionase family</fullName>
    </submittedName>
</protein>
<evidence type="ECO:0000259" key="1">
    <source>
        <dbReference type="Pfam" id="PF12728"/>
    </source>
</evidence>
<name>A0A174WER8_9BACE</name>
<dbReference type="Pfam" id="PF12728">
    <property type="entry name" value="HTH_17"/>
    <property type="match status" value="1"/>
</dbReference>
<proteinExistence type="predicted"/>
<dbReference type="AlphaFoldDB" id="A0A174WER8"/>
<dbReference type="Proteomes" id="UP000095725">
    <property type="component" value="Unassembled WGS sequence"/>
</dbReference>
<feature type="domain" description="Helix-turn-helix" evidence="1">
    <location>
        <begin position="42"/>
        <end position="94"/>
    </location>
</feature>
<dbReference type="RefSeq" id="WP_005805292.1">
    <property type="nucleotide sequence ID" value="NZ_CAXYLJ010000014.1"/>
</dbReference>
<dbReference type="EMBL" id="CZBL01000014">
    <property type="protein sequence ID" value="CUQ42535.1"/>
    <property type="molecule type" value="Genomic_DNA"/>
</dbReference>
<reference evidence="2 3" key="1">
    <citation type="submission" date="2015-09" db="EMBL/GenBank/DDBJ databases">
        <authorList>
            <consortium name="Pathogen Informatics"/>
        </authorList>
    </citation>
    <scope>NUCLEOTIDE SEQUENCE [LARGE SCALE GENOMIC DNA]</scope>
    <source>
        <strain evidence="2 3">2789STDY5834946</strain>
    </source>
</reference>
<dbReference type="InterPro" id="IPR009061">
    <property type="entry name" value="DNA-bd_dom_put_sf"/>
</dbReference>
<evidence type="ECO:0000313" key="2">
    <source>
        <dbReference type="EMBL" id="CUQ42535.1"/>
    </source>
</evidence>
<sequence length="103" mass="11834">MAEIITKDSEEFKEITGWIKRTGRALEKATARIRPGIADEHYLSGEEVCEKLHISKRTLQALRDEKAIPYTSVTAAGGKLLYPESGLYEVLKKNYKDFRKYIR</sequence>
<dbReference type="InterPro" id="IPR041657">
    <property type="entry name" value="HTH_17"/>
</dbReference>
<evidence type="ECO:0000313" key="3">
    <source>
        <dbReference type="Proteomes" id="UP000095725"/>
    </source>
</evidence>
<dbReference type="SUPFAM" id="SSF46955">
    <property type="entry name" value="Putative DNA-binding domain"/>
    <property type="match status" value="1"/>
</dbReference>
<dbReference type="PANTHER" id="PTHR34585">
    <property type="match status" value="1"/>
</dbReference>
<gene>
    <name evidence="2" type="ORF">ERS852558_03231</name>
</gene>